<dbReference type="Pfam" id="PF00230">
    <property type="entry name" value="MIP"/>
    <property type="match status" value="1"/>
</dbReference>
<gene>
    <name evidence="11" type="ORF">OEZ85_005407</name>
</gene>
<keyword evidence="7 10" id="KW-0472">Membrane</keyword>
<dbReference type="EMBL" id="CP126219">
    <property type="protein sequence ID" value="WIA21087.1"/>
    <property type="molecule type" value="Genomic_DNA"/>
</dbReference>
<dbReference type="InterPro" id="IPR000425">
    <property type="entry name" value="MIP"/>
</dbReference>
<evidence type="ECO:0000256" key="1">
    <source>
        <dbReference type="ARBA" id="ARBA00004651"/>
    </source>
</evidence>
<dbReference type="InterPro" id="IPR034294">
    <property type="entry name" value="Aquaporin_transptr"/>
</dbReference>
<dbReference type="Proteomes" id="UP001244341">
    <property type="component" value="Chromosome 12b"/>
</dbReference>
<dbReference type="PRINTS" id="PR00783">
    <property type="entry name" value="MINTRINSICP"/>
</dbReference>
<dbReference type="SUPFAM" id="SSF81338">
    <property type="entry name" value="Aquaporin-like"/>
    <property type="match status" value="1"/>
</dbReference>
<keyword evidence="5 8" id="KW-0812">Transmembrane</keyword>
<evidence type="ECO:0000313" key="11">
    <source>
        <dbReference type="EMBL" id="WIA21087.1"/>
    </source>
</evidence>
<evidence type="ECO:0008006" key="13">
    <source>
        <dbReference type="Google" id="ProtNLM"/>
    </source>
</evidence>
<protein>
    <recommendedName>
        <fullName evidence="13">Aquaporin</fullName>
    </recommendedName>
</protein>
<name>A0ABY8UIK5_TETOB</name>
<evidence type="ECO:0000256" key="9">
    <source>
        <dbReference type="SAM" id="MobiDB-lite"/>
    </source>
</evidence>
<feature type="transmembrane region" description="Helical" evidence="10">
    <location>
        <begin position="22"/>
        <end position="46"/>
    </location>
</feature>
<comment type="subcellular location">
    <subcellularLocation>
        <location evidence="1">Cell membrane</location>
        <topology evidence="1">Multi-pass membrane protein</topology>
    </subcellularLocation>
</comment>
<comment type="similarity">
    <text evidence="2 8">Belongs to the MIP/aquaporin (TC 1.A.8) family.</text>
</comment>
<feature type="transmembrane region" description="Helical" evidence="10">
    <location>
        <begin position="187"/>
        <end position="206"/>
    </location>
</feature>
<dbReference type="InterPro" id="IPR022357">
    <property type="entry name" value="MIP_CS"/>
</dbReference>
<feature type="transmembrane region" description="Helical" evidence="10">
    <location>
        <begin position="96"/>
        <end position="117"/>
    </location>
</feature>
<evidence type="ECO:0000313" key="12">
    <source>
        <dbReference type="Proteomes" id="UP001244341"/>
    </source>
</evidence>
<dbReference type="Gene3D" id="1.20.1080.10">
    <property type="entry name" value="Glycerol uptake facilitator protein"/>
    <property type="match status" value="1"/>
</dbReference>
<dbReference type="PROSITE" id="PS00221">
    <property type="entry name" value="MIP"/>
    <property type="match status" value="1"/>
</dbReference>
<feature type="transmembrane region" description="Helical" evidence="10">
    <location>
        <begin position="138"/>
        <end position="158"/>
    </location>
</feature>
<dbReference type="InterPro" id="IPR023271">
    <property type="entry name" value="Aquaporin-like"/>
</dbReference>
<proteinExistence type="inferred from homology"/>
<evidence type="ECO:0000256" key="7">
    <source>
        <dbReference type="ARBA" id="ARBA00023136"/>
    </source>
</evidence>
<evidence type="ECO:0000256" key="4">
    <source>
        <dbReference type="ARBA" id="ARBA00022475"/>
    </source>
</evidence>
<evidence type="ECO:0000256" key="6">
    <source>
        <dbReference type="ARBA" id="ARBA00022989"/>
    </source>
</evidence>
<evidence type="ECO:0000256" key="8">
    <source>
        <dbReference type="RuleBase" id="RU000477"/>
    </source>
</evidence>
<evidence type="ECO:0000256" key="2">
    <source>
        <dbReference type="ARBA" id="ARBA00006175"/>
    </source>
</evidence>
<feature type="transmembrane region" description="Helical" evidence="10">
    <location>
        <begin position="218"/>
        <end position="239"/>
    </location>
</feature>
<keyword evidence="3 8" id="KW-0813">Transport</keyword>
<feature type="transmembrane region" description="Helical" evidence="10">
    <location>
        <begin position="67"/>
        <end position="84"/>
    </location>
</feature>
<keyword evidence="4" id="KW-1003">Cell membrane</keyword>
<feature type="transmembrane region" description="Helical" evidence="10">
    <location>
        <begin position="259"/>
        <end position="285"/>
    </location>
</feature>
<organism evidence="11 12">
    <name type="scientific">Tetradesmus obliquus</name>
    <name type="common">Green alga</name>
    <name type="synonym">Acutodesmus obliquus</name>
    <dbReference type="NCBI Taxonomy" id="3088"/>
    <lineage>
        <taxon>Eukaryota</taxon>
        <taxon>Viridiplantae</taxon>
        <taxon>Chlorophyta</taxon>
        <taxon>core chlorophytes</taxon>
        <taxon>Chlorophyceae</taxon>
        <taxon>CS clade</taxon>
        <taxon>Sphaeropleales</taxon>
        <taxon>Scenedesmaceae</taxon>
        <taxon>Tetradesmus</taxon>
    </lineage>
</organism>
<evidence type="ECO:0000256" key="3">
    <source>
        <dbReference type="ARBA" id="ARBA00022448"/>
    </source>
</evidence>
<dbReference type="PANTHER" id="PTHR19139:SF199">
    <property type="entry name" value="MIP17260P"/>
    <property type="match status" value="1"/>
</dbReference>
<evidence type="ECO:0000256" key="10">
    <source>
        <dbReference type="SAM" id="Phobius"/>
    </source>
</evidence>
<accession>A0ABY8UIK5</accession>
<sequence length="367" mass="38457">MPSTVDQETVFSNYQAIASRTFSISLIVEFIVSFDGCIGYIAYFSILQSCVCRDNQHQRQCFCSGSSALAGSLAASGVLIFSFLGTTVTDKVHGPWVNGLALAICIYMAANISGGHLNPAVTMSTLLCGFYPLLHSMLYIALQIVGAIFGSLLAAALVPEAHIGMGNGGPGCFDPTTIDQTITRSQLFGWEVVMTFTLISVVYACGVAKPGHGSFTPLVVGLSLVACAGTGGKYTGAALNPARVIGPLAVFGCGKELAWIYILAELLAALLACSIFAFVSGFGPLSPFTSMATFKLGQVEAMWMWITGNPPKRLSEGGDDNVTDLVSHLQRMGTSARSAFLGGKGASKSAIRRADEADAAEAKEDQA</sequence>
<dbReference type="PANTHER" id="PTHR19139">
    <property type="entry name" value="AQUAPORIN TRANSPORTER"/>
    <property type="match status" value="1"/>
</dbReference>
<feature type="compositionally biased region" description="Basic and acidic residues" evidence="9">
    <location>
        <begin position="352"/>
        <end position="367"/>
    </location>
</feature>
<evidence type="ECO:0000256" key="5">
    <source>
        <dbReference type="ARBA" id="ARBA00022692"/>
    </source>
</evidence>
<feature type="region of interest" description="Disordered" evidence="9">
    <location>
        <begin position="340"/>
        <end position="367"/>
    </location>
</feature>
<keyword evidence="6 10" id="KW-1133">Transmembrane helix</keyword>
<reference evidence="11 12" key="1">
    <citation type="submission" date="2023-05" db="EMBL/GenBank/DDBJ databases">
        <title>A 100% complete, gapless, phased diploid assembly of the Scenedesmus obliquus UTEX 3031 genome.</title>
        <authorList>
            <person name="Biondi T.C."/>
            <person name="Hanschen E.R."/>
            <person name="Kwon T."/>
            <person name="Eng W."/>
            <person name="Kruse C.P.S."/>
            <person name="Koehler S.I."/>
            <person name="Kunde Y."/>
            <person name="Gleasner C.D."/>
            <person name="You Mak K.T."/>
            <person name="Polle J."/>
            <person name="Hovde B.T."/>
            <person name="Starkenburg S.R."/>
        </authorList>
    </citation>
    <scope>NUCLEOTIDE SEQUENCE [LARGE SCALE GENOMIC DNA]</scope>
    <source>
        <strain evidence="11 12">DOE0152z</strain>
    </source>
</reference>
<keyword evidence="12" id="KW-1185">Reference proteome</keyword>